<dbReference type="KEGG" id="nfi:NFIA_005350"/>
<evidence type="ECO:0000256" key="1">
    <source>
        <dbReference type="SAM" id="SignalP"/>
    </source>
</evidence>
<dbReference type="AlphaFoldDB" id="A1DKD4"/>
<dbReference type="VEuPathDB" id="FungiDB:NFIA_005350"/>
<feature type="signal peptide" evidence="1">
    <location>
        <begin position="1"/>
        <end position="24"/>
    </location>
</feature>
<reference evidence="3" key="1">
    <citation type="journal article" date="2008" name="PLoS Genet.">
        <title>Genomic islands in the pathogenic filamentous fungus Aspergillus fumigatus.</title>
        <authorList>
            <person name="Fedorova N.D."/>
            <person name="Khaldi N."/>
            <person name="Joardar V.S."/>
            <person name="Maiti R."/>
            <person name="Amedeo P."/>
            <person name="Anderson M.J."/>
            <person name="Crabtree J."/>
            <person name="Silva J.C."/>
            <person name="Badger J.H."/>
            <person name="Albarraq A."/>
            <person name="Angiuoli S."/>
            <person name="Bussey H."/>
            <person name="Bowyer P."/>
            <person name="Cotty P.J."/>
            <person name="Dyer P.S."/>
            <person name="Egan A."/>
            <person name="Galens K."/>
            <person name="Fraser-Liggett C.M."/>
            <person name="Haas B.J."/>
            <person name="Inman J.M."/>
            <person name="Kent R."/>
            <person name="Lemieux S."/>
            <person name="Malavazi I."/>
            <person name="Orvis J."/>
            <person name="Roemer T."/>
            <person name="Ronning C.M."/>
            <person name="Sundaram J.P."/>
            <person name="Sutton G."/>
            <person name="Turner G."/>
            <person name="Venter J.C."/>
            <person name="White O.R."/>
            <person name="Whitty B.R."/>
            <person name="Youngman P."/>
            <person name="Wolfe K.H."/>
            <person name="Goldman G.H."/>
            <person name="Wortman J.R."/>
            <person name="Jiang B."/>
            <person name="Denning D.W."/>
            <person name="Nierman W.C."/>
        </authorList>
    </citation>
    <scope>NUCLEOTIDE SEQUENCE [LARGE SCALE GENOMIC DNA]</scope>
    <source>
        <strain evidence="3">ATCC 1020 / DSM 3700 / CBS 544.65 / FGSC A1164 / JCM 1740 / NRRL 181 / WB 181</strain>
    </source>
</reference>
<evidence type="ECO:0000313" key="3">
    <source>
        <dbReference type="Proteomes" id="UP000006702"/>
    </source>
</evidence>
<gene>
    <name evidence="2" type="ORF">NFIA_005350</name>
</gene>
<accession>A1DKD4</accession>
<sequence length="61" mass="6419">MHRIGLVVNSWTFVALLPLEGESAREVIRGSDTCDSPANTNANITGSGGYSSSLDLCYASN</sequence>
<name>A1DKD4_NEOFI</name>
<dbReference type="Proteomes" id="UP000006702">
    <property type="component" value="Unassembled WGS sequence"/>
</dbReference>
<organism evidence="2 3">
    <name type="scientific">Neosartorya fischeri (strain ATCC 1020 / DSM 3700 / CBS 544.65 / FGSC A1164 / JCM 1740 / NRRL 181 / WB 181)</name>
    <name type="common">Aspergillus fischerianus</name>
    <dbReference type="NCBI Taxonomy" id="331117"/>
    <lineage>
        <taxon>Eukaryota</taxon>
        <taxon>Fungi</taxon>
        <taxon>Dikarya</taxon>
        <taxon>Ascomycota</taxon>
        <taxon>Pezizomycotina</taxon>
        <taxon>Eurotiomycetes</taxon>
        <taxon>Eurotiomycetidae</taxon>
        <taxon>Eurotiales</taxon>
        <taxon>Aspergillaceae</taxon>
        <taxon>Aspergillus</taxon>
        <taxon>Aspergillus subgen. Fumigati</taxon>
    </lineage>
</organism>
<keyword evidence="1" id="KW-0732">Signal</keyword>
<evidence type="ECO:0000313" key="2">
    <source>
        <dbReference type="EMBL" id="EAW17173.1"/>
    </source>
</evidence>
<dbReference type="HOGENOM" id="CLU_2923163_0_0_1"/>
<keyword evidence="3" id="KW-1185">Reference proteome</keyword>
<feature type="chain" id="PRO_5002634476" evidence="1">
    <location>
        <begin position="25"/>
        <end position="61"/>
    </location>
</feature>
<protein>
    <submittedName>
        <fullName evidence="2">Uncharacterized protein</fullName>
    </submittedName>
</protein>
<dbReference type="RefSeq" id="XP_001259070.1">
    <property type="nucleotide sequence ID" value="XM_001259069.1"/>
</dbReference>
<dbReference type="GeneID" id="4585683"/>
<dbReference type="EMBL" id="DS027697">
    <property type="protein sequence ID" value="EAW17173.1"/>
    <property type="molecule type" value="Genomic_DNA"/>
</dbReference>
<proteinExistence type="predicted"/>